<comment type="caution">
    <text evidence="1">The sequence shown here is derived from an EMBL/GenBank/DDBJ whole genome shotgun (WGS) entry which is preliminary data.</text>
</comment>
<proteinExistence type="predicted"/>
<organism evidence="1 2">
    <name type="scientific">Peronospora matthiolae</name>
    <dbReference type="NCBI Taxonomy" id="2874970"/>
    <lineage>
        <taxon>Eukaryota</taxon>
        <taxon>Sar</taxon>
        <taxon>Stramenopiles</taxon>
        <taxon>Oomycota</taxon>
        <taxon>Peronosporomycetes</taxon>
        <taxon>Peronosporales</taxon>
        <taxon>Peronosporaceae</taxon>
        <taxon>Peronospora</taxon>
    </lineage>
</organism>
<dbReference type="AlphaFoldDB" id="A0AAV1UZC4"/>
<accession>A0AAV1UZC4</accession>
<dbReference type="Proteomes" id="UP001162060">
    <property type="component" value="Unassembled WGS sequence"/>
</dbReference>
<reference evidence="1" key="1">
    <citation type="submission" date="2024-01" db="EMBL/GenBank/DDBJ databases">
        <authorList>
            <person name="Webb A."/>
        </authorList>
    </citation>
    <scope>NUCLEOTIDE SEQUENCE</scope>
    <source>
        <strain evidence="1">Pm1</strain>
    </source>
</reference>
<evidence type="ECO:0008006" key="3">
    <source>
        <dbReference type="Google" id="ProtNLM"/>
    </source>
</evidence>
<sequence length="123" mass="14140">MSTGVRFFNYRHRVRQKFISRKTVNLLLIRYDRLEARSGLHVCLLFIILQLAKTSQHPSPPHSKMKLSICLVLAAVTATTICVQATDIRRNELLDGLDVLSNILTDKDSRVYVEDDGHDHHHH</sequence>
<protein>
    <recommendedName>
        <fullName evidence="3">Transmembrane protein</fullName>
    </recommendedName>
</protein>
<evidence type="ECO:0000313" key="1">
    <source>
        <dbReference type="EMBL" id="CAK7939875.1"/>
    </source>
</evidence>
<name>A0AAV1UZC4_9STRA</name>
<evidence type="ECO:0000313" key="2">
    <source>
        <dbReference type="Proteomes" id="UP001162060"/>
    </source>
</evidence>
<gene>
    <name evidence="1" type="ORF">PM001_LOCUS25025</name>
</gene>
<dbReference type="EMBL" id="CAKLBY020000251">
    <property type="protein sequence ID" value="CAK7939875.1"/>
    <property type="molecule type" value="Genomic_DNA"/>
</dbReference>